<dbReference type="InterPro" id="IPR020471">
    <property type="entry name" value="AKR"/>
</dbReference>
<comment type="similarity">
    <text evidence="1">Belongs to the aldo/keto reductase family.</text>
</comment>
<comment type="caution">
    <text evidence="8">The sequence shown here is derived from an EMBL/GenBank/DDBJ whole genome shotgun (WGS) entry which is preliminary data.</text>
</comment>
<evidence type="ECO:0000256" key="3">
    <source>
        <dbReference type="ARBA" id="ARBA00023002"/>
    </source>
</evidence>
<feature type="binding site" evidence="5">
    <location>
        <position position="110"/>
    </location>
    <ligand>
        <name>substrate</name>
    </ligand>
</feature>
<accession>A0A8J7MEN1</accession>
<protein>
    <submittedName>
        <fullName evidence="8">Aldo/keto reductase</fullName>
    </submittedName>
</protein>
<organism evidence="8 9">
    <name type="scientific">Persicirhabdus sediminis</name>
    <dbReference type="NCBI Taxonomy" id="454144"/>
    <lineage>
        <taxon>Bacteria</taxon>
        <taxon>Pseudomonadati</taxon>
        <taxon>Verrucomicrobiota</taxon>
        <taxon>Verrucomicrobiia</taxon>
        <taxon>Verrucomicrobiales</taxon>
        <taxon>Verrucomicrobiaceae</taxon>
        <taxon>Persicirhabdus</taxon>
    </lineage>
</organism>
<keyword evidence="2" id="KW-0521">NADP</keyword>
<dbReference type="PROSITE" id="PS00798">
    <property type="entry name" value="ALDOKETO_REDUCTASE_1"/>
    <property type="match status" value="1"/>
</dbReference>
<evidence type="ECO:0000313" key="9">
    <source>
        <dbReference type="Proteomes" id="UP000624703"/>
    </source>
</evidence>
<dbReference type="Proteomes" id="UP000624703">
    <property type="component" value="Unassembled WGS sequence"/>
</dbReference>
<gene>
    <name evidence="8" type="ORF">JIN82_12205</name>
</gene>
<feature type="active site" description="Proton donor" evidence="4">
    <location>
        <position position="48"/>
    </location>
</feature>
<dbReference type="InterPro" id="IPR036812">
    <property type="entry name" value="NAD(P)_OxRdtase_dom_sf"/>
</dbReference>
<evidence type="ECO:0000256" key="4">
    <source>
        <dbReference type="PIRSR" id="PIRSR000097-1"/>
    </source>
</evidence>
<evidence type="ECO:0000256" key="1">
    <source>
        <dbReference type="ARBA" id="ARBA00007905"/>
    </source>
</evidence>
<keyword evidence="3" id="KW-0560">Oxidoreductase</keyword>
<evidence type="ECO:0000256" key="6">
    <source>
        <dbReference type="PIRSR" id="PIRSR000097-3"/>
    </source>
</evidence>
<dbReference type="PANTHER" id="PTHR11732">
    <property type="entry name" value="ALDO/KETO REDUCTASE"/>
    <property type="match status" value="1"/>
</dbReference>
<proteinExistence type="inferred from homology"/>
<dbReference type="PIRSF" id="PIRSF000097">
    <property type="entry name" value="AKR"/>
    <property type="match status" value="1"/>
</dbReference>
<dbReference type="SUPFAM" id="SSF51430">
    <property type="entry name" value="NAD(P)-linked oxidoreductase"/>
    <property type="match status" value="1"/>
</dbReference>
<feature type="domain" description="NADP-dependent oxidoreductase" evidence="7">
    <location>
        <begin position="15"/>
        <end position="290"/>
    </location>
</feature>
<evidence type="ECO:0000259" key="7">
    <source>
        <dbReference type="Pfam" id="PF00248"/>
    </source>
</evidence>
<dbReference type="GO" id="GO:0008106">
    <property type="term" value="F:alcohol dehydrogenase (NADP+) activity"/>
    <property type="evidence" value="ECO:0007669"/>
    <property type="project" value="InterPro"/>
</dbReference>
<dbReference type="InterPro" id="IPR044496">
    <property type="entry name" value="AKR3G"/>
</dbReference>
<dbReference type="AlphaFoldDB" id="A0A8J7MEN1"/>
<reference evidence="8" key="1">
    <citation type="submission" date="2021-01" db="EMBL/GenBank/DDBJ databases">
        <title>Modified the classification status of verrucomicrobia.</title>
        <authorList>
            <person name="Feng X."/>
        </authorList>
    </citation>
    <scope>NUCLEOTIDE SEQUENCE</scope>
    <source>
        <strain evidence="8">_KCTC 22039</strain>
    </source>
</reference>
<dbReference type="InterPro" id="IPR018170">
    <property type="entry name" value="Aldo/ket_reductase_CS"/>
</dbReference>
<feature type="site" description="Lowers pKa of active site Tyr" evidence="6">
    <location>
        <position position="77"/>
    </location>
</feature>
<dbReference type="PROSITE" id="PS00062">
    <property type="entry name" value="ALDOKETO_REDUCTASE_2"/>
    <property type="match status" value="1"/>
</dbReference>
<name>A0A8J7MEN1_9BACT</name>
<sequence length="317" mass="35930">MKKLAFRNGDEMPILGLGTWKSTPGEVGQAVYDALQLGYRHIDCAAAYGNEAEIGEVLAKVFAEGKIKREDVWITSKLWNNGHAPEDVEKALDQTLKDLQLDYLDLYMVHWAVTFKPGVEMPESGADLIDSTKESRAATWRAMEKLVEDLKVRHIGVCNYSVKKLKELNETAQIKPEVNQIEMHPYLQQPVMLQYAEEAGMLLTAYCPLGSPDRPDFLKADKEPVLLEDEHVAKLAKKHDCSIAQVLLAWAMERGTSVIPKSVNKNRLQQNLESVNVHLDTDDMVELTSMDRHRRYVLGDFWALEGSSYTLENLWDE</sequence>
<dbReference type="Pfam" id="PF00248">
    <property type="entry name" value="Aldo_ket_red"/>
    <property type="match status" value="1"/>
</dbReference>
<dbReference type="PRINTS" id="PR00069">
    <property type="entry name" value="ALDKETRDTASE"/>
</dbReference>
<dbReference type="EMBL" id="JAENIM010000041">
    <property type="protein sequence ID" value="MBK1791916.1"/>
    <property type="molecule type" value="Genomic_DNA"/>
</dbReference>
<evidence type="ECO:0000313" key="8">
    <source>
        <dbReference type="EMBL" id="MBK1791916.1"/>
    </source>
</evidence>
<dbReference type="CDD" id="cd19123">
    <property type="entry name" value="AKR_AKR3G1"/>
    <property type="match status" value="1"/>
</dbReference>
<dbReference type="FunFam" id="3.20.20.100:FF:000006">
    <property type="entry name" value="Aldo-keto reductase family 1 member A1"/>
    <property type="match status" value="1"/>
</dbReference>
<dbReference type="Gene3D" id="3.20.20.100">
    <property type="entry name" value="NADP-dependent oxidoreductase domain"/>
    <property type="match status" value="1"/>
</dbReference>
<dbReference type="InterPro" id="IPR023210">
    <property type="entry name" value="NADP_OxRdtase_dom"/>
</dbReference>
<keyword evidence="9" id="KW-1185">Reference proteome</keyword>
<evidence type="ECO:0000256" key="2">
    <source>
        <dbReference type="ARBA" id="ARBA00022857"/>
    </source>
</evidence>
<evidence type="ECO:0000256" key="5">
    <source>
        <dbReference type="PIRSR" id="PIRSR000097-2"/>
    </source>
</evidence>